<protein>
    <submittedName>
        <fullName evidence="3">Uncharacterized protein</fullName>
    </submittedName>
</protein>
<evidence type="ECO:0000313" key="4">
    <source>
        <dbReference type="Proteomes" id="UP000241762"/>
    </source>
</evidence>
<name>A0A2P1P965_9RICK</name>
<dbReference type="AlphaFoldDB" id="A0A2P1P965"/>
<feature type="compositionally biased region" description="Polar residues" evidence="1">
    <location>
        <begin position="117"/>
        <end position="130"/>
    </location>
</feature>
<evidence type="ECO:0000256" key="2">
    <source>
        <dbReference type="SAM" id="Phobius"/>
    </source>
</evidence>
<feature type="region of interest" description="Disordered" evidence="1">
    <location>
        <begin position="115"/>
        <end position="166"/>
    </location>
</feature>
<organism evidence="3 4">
    <name type="scientific">Candidatus Phycorickettsia trachydisci</name>
    <dbReference type="NCBI Taxonomy" id="2115978"/>
    <lineage>
        <taxon>Bacteria</taxon>
        <taxon>Pseudomonadati</taxon>
        <taxon>Pseudomonadota</taxon>
        <taxon>Alphaproteobacteria</taxon>
        <taxon>Rickettsiales</taxon>
        <taxon>Rickettsiaceae</taxon>
        <taxon>Candidatus Phycorickettsia</taxon>
    </lineage>
</organism>
<feature type="compositionally biased region" description="Polar residues" evidence="1">
    <location>
        <begin position="137"/>
        <end position="149"/>
    </location>
</feature>
<accession>A0A2P1P965</accession>
<proteinExistence type="predicted"/>
<evidence type="ECO:0000256" key="1">
    <source>
        <dbReference type="SAM" id="MobiDB-lite"/>
    </source>
</evidence>
<keyword evidence="2" id="KW-1133">Transmembrane helix</keyword>
<feature type="transmembrane region" description="Helical" evidence="2">
    <location>
        <begin position="28"/>
        <end position="47"/>
    </location>
</feature>
<dbReference type="KEGG" id="ptc:phytr_8920"/>
<dbReference type="Pfam" id="PF10875">
    <property type="entry name" value="DUF2670"/>
    <property type="match status" value="1"/>
</dbReference>
<gene>
    <name evidence="3" type="ORF">phytr_8920</name>
</gene>
<dbReference type="InterPro" id="IPR022714">
    <property type="entry name" value="DUF2670"/>
</dbReference>
<keyword evidence="4" id="KW-1185">Reference proteome</keyword>
<evidence type="ECO:0000313" key="3">
    <source>
        <dbReference type="EMBL" id="AVP87822.1"/>
    </source>
</evidence>
<feature type="compositionally biased region" description="Low complexity" evidence="1">
    <location>
        <begin position="150"/>
        <end position="160"/>
    </location>
</feature>
<reference evidence="3 4" key="1">
    <citation type="submission" date="2018-03" db="EMBL/GenBank/DDBJ databases">
        <title>A gene transfer event suggests a long-term partnership between eustigmatophyte algae and a novel lineage of endosymbiotic bacteria.</title>
        <authorList>
            <person name="Yurchenko T."/>
            <person name="Sevcikova T."/>
            <person name="Pribyl P."/>
            <person name="El Karkouri K."/>
            <person name="Klimes V."/>
            <person name="Amaral R."/>
            <person name="Zbrankova V."/>
            <person name="Kim E."/>
            <person name="Raoult D."/>
            <person name="Santos L.M.A."/>
            <person name="Elias M."/>
        </authorList>
    </citation>
    <scope>NUCLEOTIDE SEQUENCE [LARGE SCALE GENOMIC DNA]</scope>
    <source>
        <strain evidence="3">CCALA 838</strain>
    </source>
</reference>
<keyword evidence="2" id="KW-0472">Membrane</keyword>
<sequence>MRFECYATEKINNMNPVEAFVKALVAKWYIIVVVAAFSVLYSTYTALRDKGVIAKAEAMLIDATSQIKGAAQNCMPLITDLNQFWKCLGEPNRYAPTQEDTDLENSLKNRMQGVLENDSNNAGTQSNTNGIPRLPSSGISNTNTQNAPASTDTSSSSSTTPPIILP</sequence>
<dbReference type="EMBL" id="CP027845">
    <property type="protein sequence ID" value="AVP87822.1"/>
    <property type="molecule type" value="Genomic_DNA"/>
</dbReference>
<dbReference type="Proteomes" id="UP000241762">
    <property type="component" value="Chromosome"/>
</dbReference>
<keyword evidence="2" id="KW-0812">Transmembrane</keyword>